<dbReference type="EMBL" id="NCVQ01000004">
    <property type="protein sequence ID" value="PWZ34756.1"/>
    <property type="molecule type" value="Genomic_DNA"/>
</dbReference>
<dbReference type="Proteomes" id="UP000251960">
    <property type="component" value="Chromosome 3"/>
</dbReference>
<reference evidence="1" key="1">
    <citation type="journal article" date="2018" name="Nat. Genet.">
        <title>Extensive intraspecific gene order and gene structural variations between Mo17 and other maize genomes.</title>
        <authorList>
            <person name="Sun S."/>
            <person name="Zhou Y."/>
            <person name="Chen J."/>
            <person name="Shi J."/>
            <person name="Zhao H."/>
            <person name="Zhao H."/>
            <person name="Song W."/>
            <person name="Zhang M."/>
            <person name="Cui Y."/>
            <person name="Dong X."/>
            <person name="Liu H."/>
            <person name="Ma X."/>
            <person name="Jiao Y."/>
            <person name="Wang B."/>
            <person name="Wei X."/>
            <person name="Stein J.C."/>
            <person name="Glaubitz J.C."/>
            <person name="Lu F."/>
            <person name="Yu G."/>
            <person name="Liang C."/>
            <person name="Fengler K."/>
            <person name="Li B."/>
            <person name="Rafalski A."/>
            <person name="Schnable P.S."/>
            <person name="Ware D.H."/>
            <person name="Buckler E.S."/>
            <person name="Lai J."/>
        </authorList>
    </citation>
    <scope>NUCLEOTIDE SEQUENCE [LARGE SCALE GENOMIC DNA]</scope>
    <source>
        <tissue evidence="1">Seedling</tissue>
    </source>
</reference>
<accession>A0A3L6FNI6</accession>
<protein>
    <submittedName>
        <fullName evidence="1">Uncharacterized protein</fullName>
    </submittedName>
</protein>
<feature type="non-terminal residue" evidence="1">
    <location>
        <position position="1"/>
    </location>
</feature>
<organism evidence="1">
    <name type="scientific">Zea mays</name>
    <name type="common">Maize</name>
    <dbReference type="NCBI Taxonomy" id="4577"/>
    <lineage>
        <taxon>Eukaryota</taxon>
        <taxon>Viridiplantae</taxon>
        <taxon>Streptophyta</taxon>
        <taxon>Embryophyta</taxon>
        <taxon>Tracheophyta</taxon>
        <taxon>Spermatophyta</taxon>
        <taxon>Magnoliopsida</taxon>
        <taxon>Liliopsida</taxon>
        <taxon>Poales</taxon>
        <taxon>Poaceae</taxon>
        <taxon>PACMAD clade</taxon>
        <taxon>Panicoideae</taxon>
        <taxon>Andropogonodae</taxon>
        <taxon>Andropogoneae</taxon>
        <taxon>Tripsacinae</taxon>
        <taxon>Zea</taxon>
    </lineage>
</organism>
<evidence type="ECO:0000313" key="1">
    <source>
        <dbReference type="EMBL" id="PWZ34756.1"/>
    </source>
</evidence>
<proteinExistence type="predicted"/>
<comment type="caution">
    <text evidence="1">The sequence shown here is derived from an EMBL/GenBank/DDBJ whole genome shotgun (WGS) entry which is preliminary data.</text>
</comment>
<sequence length="56" mass="6400">VVWKLKPSLKIKVSLWYLKRGVILTKDNLASITKTRQSGIFFLTVILRGGFGTLFF</sequence>
<gene>
    <name evidence="1" type="ORF">Zm00014a_015343</name>
</gene>
<dbReference type="AlphaFoldDB" id="A0A3L6FNI6"/>
<name>A0A3L6FNI6_MAIZE</name>